<dbReference type="InterPro" id="IPR052374">
    <property type="entry name" value="SERAC1"/>
</dbReference>
<evidence type="ECO:0000256" key="6">
    <source>
        <dbReference type="ARBA" id="ARBA00023136"/>
    </source>
</evidence>
<comment type="subcellular location">
    <subcellularLocation>
        <location evidence="2">Endoplasmic reticulum</location>
    </subcellularLocation>
    <subcellularLocation>
        <location evidence="3">Membrane</location>
    </subcellularLocation>
    <subcellularLocation>
        <location evidence="1">Mitochondrion</location>
    </subcellularLocation>
</comment>
<gene>
    <name evidence="7" type="ORF">BDV29DRAFT_163796</name>
</gene>
<reference evidence="7 8" key="1">
    <citation type="submission" date="2019-04" db="EMBL/GenBank/DDBJ databases">
        <title>Friends and foes A comparative genomics study of 23 Aspergillus species from section Flavi.</title>
        <authorList>
            <consortium name="DOE Joint Genome Institute"/>
            <person name="Kjaerbolling I."/>
            <person name="Vesth T."/>
            <person name="Frisvad J.C."/>
            <person name="Nybo J.L."/>
            <person name="Theobald S."/>
            <person name="Kildgaard S."/>
            <person name="Isbrandt T."/>
            <person name="Kuo A."/>
            <person name="Sato A."/>
            <person name="Lyhne E.K."/>
            <person name="Kogle M.E."/>
            <person name="Wiebenga A."/>
            <person name="Kun R.S."/>
            <person name="Lubbers R.J."/>
            <person name="Makela M.R."/>
            <person name="Barry K."/>
            <person name="Chovatia M."/>
            <person name="Clum A."/>
            <person name="Daum C."/>
            <person name="Haridas S."/>
            <person name="He G."/>
            <person name="LaButti K."/>
            <person name="Lipzen A."/>
            <person name="Mondo S."/>
            <person name="Riley R."/>
            <person name="Salamov A."/>
            <person name="Simmons B.A."/>
            <person name="Magnuson J.K."/>
            <person name="Henrissat B."/>
            <person name="Mortensen U.H."/>
            <person name="Larsen T.O."/>
            <person name="Devries R.P."/>
            <person name="Grigoriev I.V."/>
            <person name="Machida M."/>
            <person name="Baker S.E."/>
            <person name="Andersen M.R."/>
        </authorList>
    </citation>
    <scope>NUCLEOTIDE SEQUENCE [LARGE SCALE GENOMIC DNA]</scope>
    <source>
        <strain evidence="7 8">CBS 151.66</strain>
    </source>
</reference>
<keyword evidence="8" id="KW-1185">Reference proteome</keyword>
<keyword evidence="6" id="KW-0472">Membrane</keyword>
<evidence type="ECO:0000313" key="7">
    <source>
        <dbReference type="EMBL" id="KAB8067067.1"/>
    </source>
</evidence>
<dbReference type="GO" id="GO:0005739">
    <property type="term" value="C:mitochondrion"/>
    <property type="evidence" value="ECO:0007669"/>
    <property type="project" value="UniProtKB-SubCell"/>
</dbReference>
<name>A0A5N5WHS0_9EURO</name>
<dbReference type="Gene3D" id="3.40.50.1820">
    <property type="entry name" value="alpha/beta hydrolase"/>
    <property type="match status" value="1"/>
</dbReference>
<keyword evidence="4" id="KW-0256">Endoplasmic reticulum</keyword>
<evidence type="ECO:0008006" key="9">
    <source>
        <dbReference type="Google" id="ProtNLM"/>
    </source>
</evidence>
<evidence type="ECO:0000256" key="2">
    <source>
        <dbReference type="ARBA" id="ARBA00004240"/>
    </source>
</evidence>
<evidence type="ECO:0000256" key="5">
    <source>
        <dbReference type="ARBA" id="ARBA00023128"/>
    </source>
</evidence>
<evidence type="ECO:0000313" key="8">
    <source>
        <dbReference type="Proteomes" id="UP000326565"/>
    </source>
</evidence>
<dbReference type="InterPro" id="IPR029058">
    <property type="entry name" value="AB_hydrolase_fold"/>
</dbReference>
<accession>A0A5N5WHS0</accession>
<dbReference type="PANTHER" id="PTHR48182:SF2">
    <property type="entry name" value="PROTEIN SERAC1"/>
    <property type="match status" value="1"/>
</dbReference>
<dbReference type="EMBL" id="ML732601">
    <property type="protein sequence ID" value="KAB8067067.1"/>
    <property type="molecule type" value="Genomic_DNA"/>
</dbReference>
<proteinExistence type="predicted"/>
<protein>
    <recommendedName>
        <fullName evidence="9">DUF676 domain-containing protein</fullName>
    </recommendedName>
</protein>
<dbReference type="GO" id="GO:0016020">
    <property type="term" value="C:membrane"/>
    <property type="evidence" value="ECO:0007669"/>
    <property type="project" value="UniProtKB-SubCell"/>
</dbReference>
<dbReference type="SUPFAM" id="SSF53474">
    <property type="entry name" value="alpha/beta-Hydrolases"/>
    <property type="match status" value="1"/>
</dbReference>
<evidence type="ECO:0000256" key="4">
    <source>
        <dbReference type="ARBA" id="ARBA00022824"/>
    </source>
</evidence>
<dbReference type="Proteomes" id="UP000326565">
    <property type="component" value="Unassembled WGS sequence"/>
</dbReference>
<dbReference type="OrthoDB" id="427518at2759"/>
<sequence length="330" mass="37176">MSDFGLKTLWPETASDTSIEADIVFVHGLRGGRETTWKKKKWSTLWPRDVLPKDINHARILTWGYDANIVDFFKPAGQTSIFGHALQLLSDLANQRRKEEEKNRPIIFLAHSLGGLVVKDALYQSHSEGIQPVVHNPRLARIKTCTIGVIFAGTPHRGADKAKWATIAGHLTRFVLKSPNTRLTEALERGAHTLERLQGDFSRILLGLPIYTFSEEREFPGNGIIVDRDSAVIGFPHEVRQQIPADHKMMVKFAGPEDPGYERIKNAILNLIEDWKENTEARQTPTLDVVREHRVNRLDNRSWSGTVAAESSLQGDVVSGRDINFGLRPR</sequence>
<evidence type="ECO:0000256" key="3">
    <source>
        <dbReference type="ARBA" id="ARBA00004370"/>
    </source>
</evidence>
<evidence type="ECO:0000256" key="1">
    <source>
        <dbReference type="ARBA" id="ARBA00004173"/>
    </source>
</evidence>
<dbReference type="AlphaFoldDB" id="A0A5N5WHS0"/>
<dbReference type="GO" id="GO:0005783">
    <property type="term" value="C:endoplasmic reticulum"/>
    <property type="evidence" value="ECO:0007669"/>
    <property type="project" value="UniProtKB-SubCell"/>
</dbReference>
<dbReference type="PANTHER" id="PTHR48182">
    <property type="entry name" value="PROTEIN SERAC1"/>
    <property type="match status" value="1"/>
</dbReference>
<keyword evidence="5" id="KW-0496">Mitochondrion</keyword>
<organism evidence="7 8">
    <name type="scientific">Aspergillus leporis</name>
    <dbReference type="NCBI Taxonomy" id="41062"/>
    <lineage>
        <taxon>Eukaryota</taxon>
        <taxon>Fungi</taxon>
        <taxon>Dikarya</taxon>
        <taxon>Ascomycota</taxon>
        <taxon>Pezizomycotina</taxon>
        <taxon>Eurotiomycetes</taxon>
        <taxon>Eurotiomycetidae</taxon>
        <taxon>Eurotiales</taxon>
        <taxon>Aspergillaceae</taxon>
        <taxon>Aspergillus</taxon>
        <taxon>Aspergillus subgen. Circumdati</taxon>
    </lineage>
</organism>